<dbReference type="AlphaFoldDB" id="U4LKY3"/>
<accession>U4LKY3</accession>
<dbReference type="InterPro" id="IPR058317">
    <property type="entry name" value="DUF8004"/>
</dbReference>
<feature type="compositionally biased region" description="Low complexity" evidence="1">
    <location>
        <begin position="1041"/>
        <end position="1053"/>
    </location>
</feature>
<reference evidence="3 4" key="1">
    <citation type="journal article" date="2013" name="PLoS Genet.">
        <title>The genome and development-dependent transcriptomes of Pyronema confluens: a window into fungal evolution.</title>
        <authorList>
            <person name="Traeger S."/>
            <person name="Altegoer F."/>
            <person name="Freitag M."/>
            <person name="Gabaldon T."/>
            <person name="Kempken F."/>
            <person name="Kumar A."/>
            <person name="Marcet-Houben M."/>
            <person name="Poggeler S."/>
            <person name="Stajich J.E."/>
            <person name="Nowrousian M."/>
        </authorList>
    </citation>
    <scope>NUCLEOTIDE SEQUENCE [LARGE SCALE GENOMIC DNA]</scope>
    <source>
        <strain evidence="4">CBS 100304</strain>
        <tissue evidence="3">Vegetative mycelium</tissue>
    </source>
</reference>
<feature type="compositionally biased region" description="Pro residues" evidence="1">
    <location>
        <begin position="1060"/>
        <end position="1078"/>
    </location>
</feature>
<proteinExistence type="predicted"/>
<feature type="region of interest" description="Disordered" evidence="1">
    <location>
        <begin position="852"/>
        <end position="1078"/>
    </location>
</feature>
<gene>
    <name evidence="3" type="ORF">PCON_12579</name>
</gene>
<organism evidence="3 4">
    <name type="scientific">Pyronema omphalodes (strain CBS 100304)</name>
    <name type="common">Pyronema confluens</name>
    <dbReference type="NCBI Taxonomy" id="1076935"/>
    <lineage>
        <taxon>Eukaryota</taxon>
        <taxon>Fungi</taxon>
        <taxon>Dikarya</taxon>
        <taxon>Ascomycota</taxon>
        <taxon>Pezizomycotina</taxon>
        <taxon>Pezizomycetes</taxon>
        <taxon>Pezizales</taxon>
        <taxon>Pyronemataceae</taxon>
        <taxon>Pyronema</taxon>
    </lineage>
</organism>
<dbReference type="EMBL" id="HF935745">
    <property type="protein sequence ID" value="CCX32237.1"/>
    <property type="molecule type" value="Genomic_DNA"/>
</dbReference>
<feature type="region of interest" description="Disordered" evidence="1">
    <location>
        <begin position="40"/>
        <end position="63"/>
    </location>
</feature>
<feature type="compositionally biased region" description="Polar residues" evidence="1">
    <location>
        <begin position="245"/>
        <end position="255"/>
    </location>
</feature>
<feature type="compositionally biased region" description="Low complexity" evidence="1">
    <location>
        <begin position="278"/>
        <end position="291"/>
    </location>
</feature>
<dbReference type="OMA" id="TSFGCYC"/>
<dbReference type="PANTHER" id="PTHR39601:SF1">
    <property type="entry name" value="CHORIOGENIN HMINOR"/>
    <property type="match status" value="1"/>
</dbReference>
<feature type="region of interest" description="Disordered" evidence="1">
    <location>
        <begin position="243"/>
        <end position="299"/>
    </location>
</feature>
<evidence type="ECO:0000259" key="2">
    <source>
        <dbReference type="Pfam" id="PF26013"/>
    </source>
</evidence>
<dbReference type="eggNOG" id="ENOG502QUVC">
    <property type="taxonomic scope" value="Eukaryota"/>
</dbReference>
<evidence type="ECO:0000313" key="3">
    <source>
        <dbReference type="EMBL" id="CCX32237.1"/>
    </source>
</evidence>
<feature type="region of interest" description="Disordered" evidence="1">
    <location>
        <begin position="77"/>
        <end position="123"/>
    </location>
</feature>
<name>U4LKY3_PYROM</name>
<dbReference type="Proteomes" id="UP000018144">
    <property type="component" value="Unassembled WGS sequence"/>
</dbReference>
<dbReference type="OrthoDB" id="5300331at2759"/>
<feature type="compositionally biased region" description="Polar residues" evidence="1">
    <location>
        <begin position="861"/>
        <end position="875"/>
    </location>
</feature>
<dbReference type="Pfam" id="PF26013">
    <property type="entry name" value="DUF8004"/>
    <property type="match status" value="1"/>
</dbReference>
<feature type="region of interest" description="Disordered" evidence="1">
    <location>
        <begin position="1"/>
        <end position="23"/>
    </location>
</feature>
<dbReference type="PANTHER" id="PTHR39601">
    <property type="entry name" value="CHORIOGENIN HMINOR"/>
    <property type="match status" value="1"/>
</dbReference>
<keyword evidence="4" id="KW-1185">Reference proteome</keyword>
<dbReference type="STRING" id="1076935.U4LKY3"/>
<feature type="compositionally biased region" description="Basic and acidic residues" evidence="1">
    <location>
        <begin position="1"/>
        <end position="12"/>
    </location>
</feature>
<sequence>MALRSKGSDRPRPKSVFFDTGKNPMNRLTNFFNASDTRLNIQRNAPPTPPLGPDIGYASLGGRPRDPKLFLDTAANGNASSRLQPADRSNTFGEYSQGLLTPTSGSSPNLLPQRPGTSSGYSNISVGGSALASAPVLELPRLKNKKSSRWNKKNSEEATTLAWVLQGPNSQQTIPYDINPLAKGERAKELWIPGGDTLVYLTSQDNPNPKYKEPVFRINASSLLFATMNDFLVDVNCEVRPPKSASVNADQQNAPTDLFLDVPSKYSPSIPQVENDARSQMSAAASQAGSTSDEHATISRVNSCGIRTVNDDTDIPEPQSAVIVEAGDEDEDDEHEIMYRVYFPLIEDDESAPVTEKDAAKKLKKKGKSAAVPDAGDRLQRLIDTRNLFAFIAKAPLVASQKKSLPFDIFSKIFNMLNAHVGDTQKKIASAELHLQHYIDELALADVRGEDDAIIEALVMGEQWHSVRLYHEGFIHAAGKWEDIVDVHPGLGMVSQTTISRLDRCHLDLHQIRLVNVKNRLPNFEFPSVWVGEGRYKDYAGWRVGYDKLRSLVMNHMKWVFGAWPPRPERVGKGGGHSKTGGLNRVVLKRLYDDVCAIYDILVDREWLHGERIHFDAAETEENEEAKEKNEKYRKVLRNIQREFDQSSVPIQPDMPFDMPRVPARLASSKKSKKTGLFSRFSKKFKAEEINEIFQNSYNRDSLQQHAENPLVKAFVDMEREYANGKSIEEMAAARRGAWIFMYCVLQSCVLVVVDGQGLQYGDGCEYFLCENVKGTPPWEKGANRRQTRMSTMWATGPVGMGSGFLTPSALSSMVNLGINPDDEIEMTYRASHCWQVAEAWRLVENDDEDDEDDIYGYLQNYGQQDGPGSTSGYSNEYIPGLQVPQSPQLGAGEYSGFGFNQRPKTSPELPSGRSTPSIAPNMSLPLPTERAESGMNPRFTLAPINTAPFDFSLPGPAESLKGSPSQSRSASPMGGAPPRPAVQPQRTWSPGAGAASPTLGPTRKFSMPVSGTSSPLRYSPSNSGQPSQYSAYSTPERRNSTSPPRSNSTTPELKNLTVAPPPPGNAPPPPPTSMLAV</sequence>
<evidence type="ECO:0000313" key="4">
    <source>
        <dbReference type="Proteomes" id="UP000018144"/>
    </source>
</evidence>
<feature type="compositionally biased region" description="Polar residues" evidence="1">
    <location>
        <begin position="1010"/>
        <end position="1033"/>
    </location>
</feature>
<evidence type="ECO:0000256" key="1">
    <source>
        <dbReference type="SAM" id="MobiDB-lite"/>
    </source>
</evidence>
<protein>
    <recommendedName>
        <fullName evidence="2">DUF8004 domain-containing protein</fullName>
    </recommendedName>
</protein>
<feature type="domain" description="DUF8004" evidence="2">
    <location>
        <begin position="435"/>
        <end position="526"/>
    </location>
</feature>